<feature type="transmembrane region" description="Helical" evidence="6">
    <location>
        <begin position="78"/>
        <end position="102"/>
    </location>
</feature>
<dbReference type="InterPro" id="IPR001958">
    <property type="entry name" value="Tet-R_TetA/multi-R_MdtG-like"/>
</dbReference>
<proteinExistence type="predicted"/>
<evidence type="ECO:0000256" key="1">
    <source>
        <dbReference type="ARBA" id="ARBA00004651"/>
    </source>
</evidence>
<evidence type="ECO:0000256" key="5">
    <source>
        <dbReference type="ARBA" id="ARBA00023136"/>
    </source>
</evidence>
<evidence type="ECO:0000256" key="3">
    <source>
        <dbReference type="ARBA" id="ARBA00022692"/>
    </source>
</evidence>
<evidence type="ECO:0000256" key="4">
    <source>
        <dbReference type="ARBA" id="ARBA00022989"/>
    </source>
</evidence>
<organism evidence="8 9">
    <name type="scientific">Kutzneria chonburiensis</name>
    <dbReference type="NCBI Taxonomy" id="1483604"/>
    <lineage>
        <taxon>Bacteria</taxon>
        <taxon>Bacillati</taxon>
        <taxon>Actinomycetota</taxon>
        <taxon>Actinomycetes</taxon>
        <taxon>Pseudonocardiales</taxon>
        <taxon>Pseudonocardiaceae</taxon>
        <taxon>Kutzneria</taxon>
    </lineage>
</organism>
<feature type="transmembrane region" description="Helical" evidence="6">
    <location>
        <begin position="302"/>
        <end position="319"/>
    </location>
</feature>
<comment type="caution">
    <text evidence="8">The sequence shown here is derived from an EMBL/GenBank/DDBJ whole genome shotgun (WGS) entry which is preliminary data.</text>
</comment>
<dbReference type="InterPro" id="IPR036259">
    <property type="entry name" value="MFS_trans_sf"/>
</dbReference>
<protein>
    <submittedName>
        <fullName evidence="8">MFS transporter</fullName>
    </submittedName>
</protein>
<feature type="transmembrane region" description="Helical" evidence="6">
    <location>
        <begin position="7"/>
        <end position="31"/>
    </location>
</feature>
<evidence type="ECO:0000256" key="2">
    <source>
        <dbReference type="ARBA" id="ARBA00022448"/>
    </source>
</evidence>
<dbReference type="Gene3D" id="1.20.1250.20">
    <property type="entry name" value="MFS general substrate transporter like domains"/>
    <property type="match status" value="2"/>
</dbReference>
<dbReference type="PANTHER" id="PTHR23506">
    <property type="entry name" value="GH10249P"/>
    <property type="match status" value="1"/>
</dbReference>
<keyword evidence="5 6" id="KW-0472">Membrane</keyword>
<dbReference type="CDD" id="cd17325">
    <property type="entry name" value="MFS_MdtG_SLC18_like"/>
    <property type="match status" value="1"/>
</dbReference>
<dbReference type="SUPFAM" id="SSF103473">
    <property type="entry name" value="MFS general substrate transporter"/>
    <property type="match status" value="1"/>
</dbReference>
<dbReference type="InterPro" id="IPR050930">
    <property type="entry name" value="MFS_Vesicular_Transporter"/>
</dbReference>
<evidence type="ECO:0000313" key="9">
    <source>
        <dbReference type="Proteomes" id="UP001589810"/>
    </source>
</evidence>
<feature type="transmembrane region" description="Helical" evidence="6">
    <location>
        <begin position="238"/>
        <end position="261"/>
    </location>
</feature>
<feature type="transmembrane region" description="Helical" evidence="6">
    <location>
        <begin position="331"/>
        <end position="349"/>
    </location>
</feature>
<dbReference type="RefSeq" id="WP_273940733.1">
    <property type="nucleotide sequence ID" value="NZ_CP097263.1"/>
</dbReference>
<sequence length="387" mass="38021">MNTTKPGAAVAVTSIALGVDMFLYGSIVPILPRLPAVNGSALISGLLFAAYAVALLVATPFVGIWVDRAGPRPAMLAGLVGLAVTTALFAGLAGGSLAVLLIARVAQGIAAAMSWIAGLALIAATHDVSRRGRVMGLALSAVGVGVLLGPGVSGALADAFGTAAPFLVVAVLAAGDAVARMILIKPIEVPENRTPLRTVLSGPNVPLLVLLTAVGAGSIAFLEPILPLHLGTLGLDSTFIGLVFSGGAVVGALGAPLAGLWADKLRPAPTAAIGAVVAAVGFLLAGMGSTLISIAGVLVVDFGAQLILAPTLVLIGVLAEHTSPPAYGAAYALYNLAYTTGLAVAPIAAGTTARLVSVSTATIAAAVVVAVLAAAALAIRGKAHQPQ</sequence>
<dbReference type="InterPro" id="IPR011701">
    <property type="entry name" value="MFS"/>
</dbReference>
<keyword evidence="4 6" id="KW-1133">Transmembrane helix</keyword>
<dbReference type="PANTHER" id="PTHR23506:SF23">
    <property type="entry name" value="GH10249P"/>
    <property type="match status" value="1"/>
</dbReference>
<evidence type="ECO:0000256" key="6">
    <source>
        <dbReference type="SAM" id="Phobius"/>
    </source>
</evidence>
<dbReference type="PROSITE" id="PS50850">
    <property type="entry name" value="MFS"/>
    <property type="match status" value="1"/>
</dbReference>
<keyword evidence="3 6" id="KW-0812">Transmembrane</keyword>
<accession>A0ABV6MST8</accession>
<evidence type="ECO:0000313" key="8">
    <source>
        <dbReference type="EMBL" id="MFC0543384.1"/>
    </source>
</evidence>
<feature type="transmembrane region" description="Helical" evidence="6">
    <location>
        <begin position="43"/>
        <end position="66"/>
    </location>
</feature>
<feature type="transmembrane region" description="Helical" evidence="6">
    <location>
        <begin position="273"/>
        <end position="296"/>
    </location>
</feature>
<feature type="transmembrane region" description="Helical" evidence="6">
    <location>
        <begin position="108"/>
        <end position="125"/>
    </location>
</feature>
<feature type="transmembrane region" description="Helical" evidence="6">
    <location>
        <begin position="163"/>
        <end position="184"/>
    </location>
</feature>
<dbReference type="InterPro" id="IPR020846">
    <property type="entry name" value="MFS_dom"/>
</dbReference>
<name>A0ABV6MST8_9PSEU</name>
<feature type="transmembrane region" description="Helical" evidence="6">
    <location>
        <begin position="355"/>
        <end position="379"/>
    </location>
</feature>
<comment type="subcellular location">
    <subcellularLocation>
        <location evidence="1">Cell membrane</location>
        <topology evidence="1">Multi-pass membrane protein</topology>
    </subcellularLocation>
</comment>
<dbReference type="Pfam" id="PF07690">
    <property type="entry name" value="MFS_1"/>
    <property type="match status" value="2"/>
</dbReference>
<keyword evidence="9" id="KW-1185">Reference proteome</keyword>
<dbReference type="EMBL" id="JBHLUD010000005">
    <property type="protein sequence ID" value="MFC0543384.1"/>
    <property type="molecule type" value="Genomic_DNA"/>
</dbReference>
<reference evidence="8 9" key="1">
    <citation type="submission" date="2024-09" db="EMBL/GenBank/DDBJ databases">
        <authorList>
            <person name="Sun Q."/>
            <person name="Mori K."/>
        </authorList>
    </citation>
    <scope>NUCLEOTIDE SEQUENCE [LARGE SCALE GENOMIC DNA]</scope>
    <source>
        <strain evidence="8 9">TBRC 1432</strain>
    </source>
</reference>
<gene>
    <name evidence="8" type="ORF">ACFFH7_17910</name>
</gene>
<feature type="domain" description="Major facilitator superfamily (MFS) profile" evidence="7">
    <location>
        <begin position="6"/>
        <end position="382"/>
    </location>
</feature>
<feature type="transmembrane region" description="Helical" evidence="6">
    <location>
        <begin position="205"/>
        <end position="226"/>
    </location>
</feature>
<dbReference type="Proteomes" id="UP001589810">
    <property type="component" value="Unassembled WGS sequence"/>
</dbReference>
<evidence type="ECO:0000259" key="7">
    <source>
        <dbReference type="PROSITE" id="PS50850"/>
    </source>
</evidence>
<dbReference type="PRINTS" id="PR01035">
    <property type="entry name" value="TCRTETA"/>
</dbReference>
<keyword evidence="2" id="KW-0813">Transport</keyword>
<feature type="transmembrane region" description="Helical" evidence="6">
    <location>
        <begin position="137"/>
        <end position="157"/>
    </location>
</feature>